<feature type="region of interest" description="Disordered" evidence="1">
    <location>
        <begin position="201"/>
        <end position="235"/>
    </location>
</feature>
<proteinExistence type="predicted"/>
<reference evidence="3 4" key="1">
    <citation type="submission" date="2016-11" db="EMBL/GenBank/DDBJ databases">
        <authorList>
            <person name="Jaros S."/>
            <person name="Januszkiewicz K."/>
            <person name="Wedrychowicz H."/>
        </authorList>
    </citation>
    <scope>NUCLEOTIDE SEQUENCE [LARGE SCALE GENOMIC DNA]</scope>
    <source>
        <strain evidence="3 4">GAS138</strain>
    </source>
</reference>
<accession>A0A1M5HPS6</accession>
<dbReference type="Proteomes" id="UP000189796">
    <property type="component" value="Chromosome I"/>
</dbReference>
<feature type="signal peptide" evidence="2">
    <location>
        <begin position="1"/>
        <end position="30"/>
    </location>
</feature>
<sequence>MKNCNTQKTAKGILAAATVWSLCNVGAAFAQVGMGAVTPPLGMTSPLGIGAAAPVGGTGLPLGAIELATPGVSPMTSGSSASSAMTMTTPSACSSTMGAMQTAASGMGNPTNGTAGSLPGESSATGAISGTSAPTPLFDGAGIAGTASGTCGTATTASSSPTASASSPAIGSRTTVGRVGIPVGSTELGTGGLSPLPDTTLQSQSTVVPTGTNTVPCPTTGMSTMAGSSMSSGGC</sequence>
<evidence type="ECO:0000256" key="2">
    <source>
        <dbReference type="SAM" id="SignalP"/>
    </source>
</evidence>
<feature type="compositionally biased region" description="Polar residues" evidence="1">
    <location>
        <begin position="201"/>
        <end position="217"/>
    </location>
</feature>
<feature type="compositionally biased region" description="Low complexity" evidence="1">
    <location>
        <begin position="219"/>
        <end position="235"/>
    </location>
</feature>
<protein>
    <submittedName>
        <fullName evidence="3">Uncharacterized protein</fullName>
    </submittedName>
</protein>
<feature type="chain" id="PRO_5013313777" evidence="2">
    <location>
        <begin position="31"/>
        <end position="235"/>
    </location>
</feature>
<dbReference type="EMBL" id="LT670817">
    <property type="protein sequence ID" value="SHG17953.1"/>
    <property type="molecule type" value="Genomic_DNA"/>
</dbReference>
<gene>
    <name evidence="3" type="ORF">SAMN05443248_0578</name>
</gene>
<keyword evidence="2" id="KW-0732">Signal</keyword>
<dbReference type="AlphaFoldDB" id="A0A1M5HPS6"/>
<evidence type="ECO:0000313" key="4">
    <source>
        <dbReference type="Proteomes" id="UP000189796"/>
    </source>
</evidence>
<feature type="region of interest" description="Disordered" evidence="1">
    <location>
        <begin position="152"/>
        <end position="176"/>
    </location>
</feature>
<organism evidence="3 4">
    <name type="scientific">Bradyrhizobium erythrophlei</name>
    <dbReference type="NCBI Taxonomy" id="1437360"/>
    <lineage>
        <taxon>Bacteria</taxon>
        <taxon>Pseudomonadati</taxon>
        <taxon>Pseudomonadota</taxon>
        <taxon>Alphaproteobacteria</taxon>
        <taxon>Hyphomicrobiales</taxon>
        <taxon>Nitrobacteraceae</taxon>
        <taxon>Bradyrhizobium</taxon>
    </lineage>
</organism>
<evidence type="ECO:0000313" key="3">
    <source>
        <dbReference type="EMBL" id="SHG17953.1"/>
    </source>
</evidence>
<evidence type="ECO:0000256" key="1">
    <source>
        <dbReference type="SAM" id="MobiDB-lite"/>
    </source>
</evidence>
<name>A0A1M5HPS6_9BRAD</name>
<feature type="compositionally biased region" description="Low complexity" evidence="1">
    <location>
        <begin position="152"/>
        <end position="172"/>
    </location>
</feature>